<dbReference type="GO" id="GO:0004497">
    <property type="term" value="F:monooxygenase activity"/>
    <property type="evidence" value="ECO:0007669"/>
    <property type="project" value="UniProtKB-KW"/>
</dbReference>
<evidence type="ECO:0000313" key="1">
    <source>
        <dbReference type="EMBL" id="KKD35363.1"/>
    </source>
</evidence>
<dbReference type="AlphaFoldDB" id="A0A0F5Y9B2"/>
<organism evidence="1 2">
    <name type="scientific">Limnoraphis robusta CS-951</name>
    <dbReference type="NCBI Taxonomy" id="1637645"/>
    <lineage>
        <taxon>Bacteria</taxon>
        <taxon>Bacillati</taxon>
        <taxon>Cyanobacteriota</taxon>
        <taxon>Cyanophyceae</taxon>
        <taxon>Oscillatoriophycideae</taxon>
        <taxon>Oscillatoriales</taxon>
        <taxon>Sirenicapillariaceae</taxon>
        <taxon>Limnoraphis</taxon>
    </lineage>
</organism>
<dbReference type="Proteomes" id="UP000033607">
    <property type="component" value="Unassembled WGS sequence"/>
</dbReference>
<evidence type="ECO:0000313" key="2">
    <source>
        <dbReference type="Proteomes" id="UP000033607"/>
    </source>
</evidence>
<keyword evidence="1" id="KW-0503">Monooxygenase</keyword>
<name>A0A0F5Y9B2_9CYAN</name>
<gene>
    <name evidence="1" type="ORF">WN50_25740</name>
</gene>
<dbReference type="RefSeq" id="WP_046281465.1">
    <property type="nucleotide sequence ID" value="NZ_LATL02000348.1"/>
</dbReference>
<dbReference type="PATRIC" id="fig|1637645.4.peg.6812"/>
<reference evidence="1 2" key="1">
    <citation type="submission" date="2015-06" db="EMBL/GenBank/DDBJ databases">
        <title>Draft genome assembly of filamentous brackish cyanobacterium Limnoraphis robusta strain CS-951.</title>
        <authorList>
            <person name="Willis A."/>
            <person name="Parks M."/>
            <person name="Burford M.A."/>
        </authorList>
    </citation>
    <scope>NUCLEOTIDE SEQUENCE [LARGE SCALE GENOMIC DNA]</scope>
    <source>
        <strain evidence="1 2">CS-951</strain>
    </source>
</reference>
<dbReference type="Gene3D" id="3.30.70.100">
    <property type="match status" value="1"/>
</dbReference>
<proteinExistence type="predicted"/>
<dbReference type="SUPFAM" id="SSF54909">
    <property type="entry name" value="Dimeric alpha+beta barrel"/>
    <property type="match status" value="1"/>
</dbReference>
<keyword evidence="1" id="KW-0560">Oxidoreductase</keyword>
<dbReference type="InterPro" id="IPR011008">
    <property type="entry name" value="Dimeric_a/b-barrel"/>
</dbReference>
<accession>A0A0F5Y9B2</accession>
<protein>
    <submittedName>
        <fullName evidence="1">Antibiotic biosynthesis monooxygenase</fullName>
    </submittedName>
</protein>
<comment type="caution">
    <text evidence="1">The sequence shown here is derived from an EMBL/GenBank/DDBJ whole genome shotgun (WGS) entry which is preliminary data.</text>
</comment>
<dbReference type="OrthoDB" id="513202at2"/>
<sequence length="113" mass="12986">MSEFLDFLKHQYAYVAIGEFKPGKFDEAEQLFEKAVSTYTKGFKGSYLLQEPGTDKGIAIIFWENLEDMNENHSDVYEAIMNEMAHLFAKAPKTSFYEVCSEVHPQELVSEES</sequence>
<dbReference type="EMBL" id="LATL02000348">
    <property type="protein sequence ID" value="KKD35363.1"/>
    <property type="molecule type" value="Genomic_DNA"/>
</dbReference>